<sequence length="197" mass="22537">MKNLKYLFTLSFIALSIAMNAQSKSNLHYSIGIPMGDTKDFISKASWRGALFEYERLIQPNIGVGLQFGWNTFYEEMPRDTYPLENGAITSKQYRYINSIPIQLTGKYYFTDDNSPFRPFIGVGTGTYYLEQRNDNGLFSSKEKGWVFAVTPKAGILIPLNYSTSISCSFDYNMTFESSNVPQQNWLGINIGFSWDY</sequence>
<evidence type="ECO:0000256" key="2">
    <source>
        <dbReference type="SAM" id="SignalP"/>
    </source>
</evidence>
<keyword evidence="1 2" id="KW-0732">Signal</keyword>
<dbReference type="Proteomes" id="UP000708576">
    <property type="component" value="Unassembled WGS sequence"/>
</dbReference>
<comment type="caution">
    <text evidence="4">The sequence shown here is derived from an EMBL/GenBank/DDBJ whole genome shotgun (WGS) entry which is preliminary data.</text>
</comment>
<evidence type="ECO:0000259" key="3">
    <source>
        <dbReference type="Pfam" id="PF13505"/>
    </source>
</evidence>
<gene>
    <name evidence="4" type="ORF">KEM10_07100</name>
</gene>
<feature type="chain" id="PRO_5046275551" evidence="2">
    <location>
        <begin position="22"/>
        <end position="197"/>
    </location>
</feature>
<accession>A0ABS5JT39</accession>
<dbReference type="EMBL" id="JAGUCO010000003">
    <property type="protein sequence ID" value="MBS2098044.1"/>
    <property type="molecule type" value="Genomic_DNA"/>
</dbReference>
<evidence type="ECO:0000313" key="5">
    <source>
        <dbReference type="Proteomes" id="UP000708576"/>
    </source>
</evidence>
<dbReference type="SUPFAM" id="SSF56925">
    <property type="entry name" value="OMPA-like"/>
    <property type="match status" value="1"/>
</dbReference>
<dbReference type="Gene3D" id="2.40.160.20">
    <property type="match status" value="1"/>
</dbReference>
<organism evidence="4 5">
    <name type="scientific">Carboxylicivirga linearis</name>
    <dbReference type="NCBI Taxonomy" id="1628157"/>
    <lineage>
        <taxon>Bacteria</taxon>
        <taxon>Pseudomonadati</taxon>
        <taxon>Bacteroidota</taxon>
        <taxon>Bacteroidia</taxon>
        <taxon>Marinilabiliales</taxon>
        <taxon>Marinilabiliaceae</taxon>
        <taxon>Carboxylicivirga</taxon>
    </lineage>
</organism>
<dbReference type="InterPro" id="IPR027385">
    <property type="entry name" value="Beta-barrel_OMP"/>
</dbReference>
<feature type="domain" description="Outer membrane protein beta-barrel" evidence="3">
    <location>
        <begin position="12"/>
        <end position="180"/>
    </location>
</feature>
<evidence type="ECO:0000256" key="1">
    <source>
        <dbReference type="ARBA" id="ARBA00022729"/>
    </source>
</evidence>
<proteinExistence type="predicted"/>
<reference evidence="4 5" key="1">
    <citation type="journal article" date="2015" name="Int. J. Syst. Evol. Microbiol.">
        <title>Carboxylicivirga linearis sp. nov., isolated from a sea cucumber culture pond.</title>
        <authorList>
            <person name="Wang F.Q."/>
            <person name="Zhou Y.X."/>
            <person name="Lin X.Z."/>
            <person name="Chen G.J."/>
            <person name="Du Z.J."/>
        </authorList>
    </citation>
    <scope>NUCLEOTIDE SEQUENCE [LARGE SCALE GENOMIC DNA]</scope>
    <source>
        <strain evidence="4 5">FB218</strain>
    </source>
</reference>
<dbReference type="InterPro" id="IPR011250">
    <property type="entry name" value="OMP/PagP_B-barrel"/>
</dbReference>
<feature type="signal peptide" evidence="2">
    <location>
        <begin position="1"/>
        <end position="21"/>
    </location>
</feature>
<name>A0ABS5JT39_9BACT</name>
<keyword evidence="5" id="KW-1185">Reference proteome</keyword>
<dbReference type="RefSeq" id="WP_212215285.1">
    <property type="nucleotide sequence ID" value="NZ_JAGUCO010000003.1"/>
</dbReference>
<evidence type="ECO:0000313" key="4">
    <source>
        <dbReference type="EMBL" id="MBS2098044.1"/>
    </source>
</evidence>
<protein>
    <submittedName>
        <fullName evidence="4">Outer membrane beta-barrel protein</fullName>
    </submittedName>
</protein>
<dbReference type="Pfam" id="PF13505">
    <property type="entry name" value="OMP_b-brl"/>
    <property type="match status" value="1"/>
</dbReference>